<protein>
    <submittedName>
        <fullName evidence="2">Uncharacterized protein</fullName>
    </submittedName>
</protein>
<dbReference type="HOGENOM" id="CLU_2240227_0_0_1"/>
<feature type="region of interest" description="Disordered" evidence="1">
    <location>
        <begin position="1"/>
        <end position="20"/>
    </location>
</feature>
<sequence length="105" mass="11355">MCSCQKGLSSTTGGLDSQSVRMLEPRVFEDQRDSKVLENSYVIGSTLRIPTPMRRIILAFALCTLLKMQNSGGQGPLNAQGEHVGGIGTRYERSIPGRQCNLGGL</sequence>
<dbReference type="Proteomes" id="UP000017836">
    <property type="component" value="Unassembled WGS sequence"/>
</dbReference>
<keyword evidence="3" id="KW-1185">Reference proteome</keyword>
<proteinExistence type="predicted"/>
<evidence type="ECO:0000313" key="3">
    <source>
        <dbReference type="Proteomes" id="UP000017836"/>
    </source>
</evidence>
<dbReference type="AlphaFoldDB" id="W1PZ21"/>
<accession>W1PZ21</accession>
<reference evidence="3" key="1">
    <citation type="journal article" date="2013" name="Science">
        <title>The Amborella genome and the evolution of flowering plants.</title>
        <authorList>
            <consortium name="Amborella Genome Project"/>
        </authorList>
    </citation>
    <scope>NUCLEOTIDE SEQUENCE [LARGE SCALE GENOMIC DNA]</scope>
</reference>
<dbReference type="Gramene" id="ERN13613">
    <property type="protein sequence ID" value="ERN13613"/>
    <property type="gene ID" value="AMTR_s00049p00069770"/>
</dbReference>
<organism evidence="2 3">
    <name type="scientific">Amborella trichopoda</name>
    <dbReference type="NCBI Taxonomy" id="13333"/>
    <lineage>
        <taxon>Eukaryota</taxon>
        <taxon>Viridiplantae</taxon>
        <taxon>Streptophyta</taxon>
        <taxon>Embryophyta</taxon>
        <taxon>Tracheophyta</taxon>
        <taxon>Spermatophyta</taxon>
        <taxon>Magnoliopsida</taxon>
        <taxon>Amborellales</taxon>
        <taxon>Amborellaceae</taxon>
        <taxon>Amborella</taxon>
    </lineage>
</organism>
<dbReference type="EMBL" id="KI392567">
    <property type="protein sequence ID" value="ERN13613.1"/>
    <property type="molecule type" value="Genomic_DNA"/>
</dbReference>
<name>W1PZ21_AMBTC</name>
<gene>
    <name evidence="2" type="ORF">AMTR_s00049p00069770</name>
</gene>
<evidence type="ECO:0000313" key="2">
    <source>
        <dbReference type="EMBL" id="ERN13613.1"/>
    </source>
</evidence>
<evidence type="ECO:0000256" key="1">
    <source>
        <dbReference type="SAM" id="MobiDB-lite"/>
    </source>
</evidence>